<dbReference type="PANTHER" id="PTHR10000">
    <property type="entry name" value="PHOSPHOSERINE PHOSPHATASE"/>
    <property type="match status" value="1"/>
</dbReference>
<dbReference type="InterPro" id="IPR023214">
    <property type="entry name" value="HAD_sf"/>
</dbReference>
<accession>A0AA97CYH1</accession>
<protein>
    <submittedName>
        <fullName evidence="1">5-amino-6-(5-phospho-D-ribitylamino)uracil phosphatase YbjI</fullName>
        <ecNumber evidence="1">3.1.3.104</ecNumber>
    </submittedName>
</protein>
<dbReference type="PANTHER" id="PTHR10000:SF53">
    <property type="entry name" value="5-AMINO-6-(5-PHOSPHO-D-RIBITYLAMINO)URACIL PHOSPHATASE YBJI-RELATED"/>
    <property type="match status" value="1"/>
</dbReference>
<dbReference type="InterPro" id="IPR000150">
    <property type="entry name" value="Cof"/>
</dbReference>
<organism evidence="1">
    <name type="scientific">Gordonia sp. MP11Mi</name>
    <dbReference type="NCBI Taxonomy" id="3022769"/>
    <lineage>
        <taxon>Bacteria</taxon>
        <taxon>Bacillati</taxon>
        <taxon>Actinomycetota</taxon>
        <taxon>Actinomycetes</taxon>
        <taxon>Mycobacteriales</taxon>
        <taxon>Gordoniaceae</taxon>
        <taxon>Gordonia</taxon>
    </lineage>
</organism>
<reference evidence="1" key="1">
    <citation type="submission" date="2023-06" db="EMBL/GenBank/DDBJ databases">
        <title>Gordonia sp. nov. and Pseudochrobactrum sp. nov., two species isolated from the burying beetle Nicrophorus vespilloides.</title>
        <authorList>
            <person name="Poehlein A."/>
            <person name="Guzman J."/>
            <person name="Daniel R."/>
            <person name="Vilcinskas A."/>
        </authorList>
    </citation>
    <scope>NUCLEOTIDE SEQUENCE</scope>
    <source>
        <strain evidence="1">MP11Mi</strain>
    </source>
</reference>
<sequence length="270" mass="28959">MPEPAAEIRLVVCDMDGTLLDADGLVPDEFWPLLHEMTARGIAFVPASGRQYQSLVRLFDRFPGTLSYVAENGAVAVREGRLLHADAMDPEFVRHAVRTVRAANADGARLRAIACRADGAAIESSDPEFARHAATYCAVLHQVDDLAADTDGVVKIAIYDFDEAAATASGVLAHLGDDHALVVSGAHWLDITGRGVHKGVGVRRLQQDFGVSAAQTVVFGDYLNDLEMLDAADFSYAMDNAHPAVTARARFRAPSNVEHGVVTVLNELLA</sequence>
<dbReference type="SFLD" id="SFLDG01140">
    <property type="entry name" value="C2.B:_Phosphomannomutase_and_P"/>
    <property type="match status" value="1"/>
</dbReference>
<dbReference type="NCBIfam" id="TIGR00099">
    <property type="entry name" value="Cof-subfamily"/>
    <property type="match status" value="1"/>
</dbReference>
<dbReference type="Gene3D" id="3.30.1240.10">
    <property type="match status" value="1"/>
</dbReference>
<dbReference type="GO" id="GO:0000287">
    <property type="term" value="F:magnesium ion binding"/>
    <property type="evidence" value="ECO:0007669"/>
    <property type="project" value="TreeGrafter"/>
</dbReference>
<dbReference type="AlphaFoldDB" id="A0AA97CYH1"/>
<dbReference type="EC" id="3.1.3.104" evidence="1"/>
<evidence type="ECO:0000313" key="1">
    <source>
        <dbReference type="EMBL" id="WOC13278.1"/>
    </source>
</evidence>
<dbReference type="RefSeq" id="WP_420039111.1">
    <property type="nucleotide sequence ID" value="NZ_CP128986.1"/>
</dbReference>
<dbReference type="GO" id="GO:0005829">
    <property type="term" value="C:cytosol"/>
    <property type="evidence" value="ECO:0007669"/>
    <property type="project" value="TreeGrafter"/>
</dbReference>
<dbReference type="InterPro" id="IPR036412">
    <property type="entry name" value="HAD-like_sf"/>
</dbReference>
<name>A0AA97CYH1_9ACTN</name>
<dbReference type="NCBIfam" id="TIGR01484">
    <property type="entry name" value="HAD-SF-IIB"/>
    <property type="match status" value="1"/>
</dbReference>
<dbReference type="CDD" id="cd07518">
    <property type="entry name" value="HAD_YbiV-Like"/>
    <property type="match status" value="1"/>
</dbReference>
<dbReference type="EMBL" id="CP128986">
    <property type="protein sequence ID" value="WOC13278.1"/>
    <property type="molecule type" value="Genomic_DNA"/>
</dbReference>
<keyword evidence="1" id="KW-0378">Hydrolase</keyword>
<dbReference type="Gene3D" id="3.40.50.1000">
    <property type="entry name" value="HAD superfamily/HAD-like"/>
    <property type="match status" value="1"/>
</dbReference>
<dbReference type="InterPro" id="IPR006379">
    <property type="entry name" value="HAD-SF_hydro_IIB"/>
</dbReference>
<dbReference type="SUPFAM" id="SSF56784">
    <property type="entry name" value="HAD-like"/>
    <property type="match status" value="1"/>
</dbReference>
<dbReference type="SFLD" id="SFLDS00003">
    <property type="entry name" value="Haloacid_Dehalogenase"/>
    <property type="match status" value="1"/>
</dbReference>
<proteinExistence type="predicted"/>
<dbReference type="GO" id="GO:0043726">
    <property type="term" value="F:5-amino-6-(5-phosphoribitylamino)uracil phosphatase activity"/>
    <property type="evidence" value="ECO:0007669"/>
    <property type="project" value="UniProtKB-EC"/>
</dbReference>
<gene>
    <name evidence="1" type="primary">ybjI</name>
    <name evidence="1" type="ORF">MP11Mi_23790</name>
</gene>
<dbReference type="Pfam" id="PF08282">
    <property type="entry name" value="Hydrolase_3"/>
    <property type="match status" value="1"/>
</dbReference>